<keyword evidence="5 7" id="KW-1133">Transmembrane helix</keyword>
<dbReference type="PANTHER" id="PTHR30353:SF15">
    <property type="entry name" value="INNER MEMBRANE PROTEIN YABI"/>
    <property type="match status" value="1"/>
</dbReference>
<keyword evidence="6 7" id="KW-0472">Membrane</keyword>
<dbReference type="Pfam" id="PF09335">
    <property type="entry name" value="VTT_dom"/>
    <property type="match status" value="1"/>
</dbReference>
<accession>A0ABP7BQ74</accession>
<evidence type="ECO:0000259" key="8">
    <source>
        <dbReference type="Pfam" id="PF09335"/>
    </source>
</evidence>
<comment type="caution">
    <text evidence="9">The sequence shown here is derived from an EMBL/GenBank/DDBJ whole genome shotgun (WGS) entry which is preliminary data.</text>
</comment>
<evidence type="ECO:0000256" key="1">
    <source>
        <dbReference type="ARBA" id="ARBA00004651"/>
    </source>
</evidence>
<gene>
    <name evidence="9" type="ORF">GCM10022224_033930</name>
</gene>
<evidence type="ECO:0000256" key="4">
    <source>
        <dbReference type="ARBA" id="ARBA00022692"/>
    </source>
</evidence>
<comment type="subcellular location">
    <subcellularLocation>
        <location evidence="1 7">Cell membrane</location>
        <topology evidence="1 7">Multi-pass membrane protein</topology>
    </subcellularLocation>
</comment>
<dbReference type="InterPro" id="IPR032816">
    <property type="entry name" value="VTT_dom"/>
</dbReference>
<reference evidence="10" key="1">
    <citation type="journal article" date="2019" name="Int. J. Syst. Evol. Microbiol.">
        <title>The Global Catalogue of Microorganisms (GCM) 10K type strain sequencing project: providing services to taxonomists for standard genome sequencing and annotation.</title>
        <authorList>
            <consortium name="The Broad Institute Genomics Platform"/>
            <consortium name="The Broad Institute Genome Sequencing Center for Infectious Disease"/>
            <person name="Wu L."/>
            <person name="Ma J."/>
        </authorList>
    </citation>
    <scope>NUCLEOTIDE SEQUENCE [LARGE SCALE GENOMIC DNA]</scope>
    <source>
        <strain evidence="10">JCM 16904</strain>
    </source>
</reference>
<evidence type="ECO:0000313" key="9">
    <source>
        <dbReference type="EMBL" id="GAA3667049.1"/>
    </source>
</evidence>
<sequence length="179" mass="19890">MGLQMRHAMVAVPAPTSSSWLGLPYWLVGAVLILALFGAFQVYYWVGRRLGERLYESRVGVKLGRARIAKIEQVVERWGALAVYGCFWVPVLRHTLPWVAGALRVSYPWYVVASALGCLTWAPMWWFGLTALVWGWLELAARSPVTAGAVAVLGVAVVAALVVRRRRRRRAAEDEALVS</sequence>
<evidence type="ECO:0000256" key="6">
    <source>
        <dbReference type="ARBA" id="ARBA00023136"/>
    </source>
</evidence>
<dbReference type="Proteomes" id="UP001500902">
    <property type="component" value="Unassembled WGS sequence"/>
</dbReference>
<dbReference type="PANTHER" id="PTHR30353">
    <property type="entry name" value="INNER MEMBRANE PROTEIN DEDA-RELATED"/>
    <property type="match status" value="1"/>
</dbReference>
<dbReference type="InterPro" id="IPR032818">
    <property type="entry name" value="DedA-like"/>
</dbReference>
<feature type="transmembrane region" description="Helical" evidence="7">
    <location>
        <begin position="109"/>
        <end position="137"/>
    </location>
</feature>
<organism evidence="9 10">
    <name type="scientific">Nonomuraea antimicrobica</name>
    <dbReference type="NCBI Taxonomy" id="561173"/>
    <lineage>
        <taxon>Bacteria</taxon>
        <taxon>Bacillati</taxon>
        <taxon>Actinomycetota</taxon>
        <taxon>Actinomycetes</taxon>
        <taxon>Streptosporangiales</taxon>
        <taxon>Streptosporangiaceae</taxon>
        <taxon>Nonomuraea</taxon>
    </lineage>
</organism>
<keyword evidence="3 7" id="KW-1003">Cell membrane</keyword>
<comment type="similarity">
    <text evidence="2 7">Belongs to the DedA family.</text>
</comment>
<evidence type="ECO:0000256" key="5">
    <source>
        <dbReference type="ARBA" id="ARBA00022989"/>
    </source>
</evidence>
<dbReference type="EMBL" id="BAAAZP010000067">
    <property type="protein sequence ID" value="GAA3667049.1"/>
    <property type="molecule type" value="Genomic_DNA"/>
</dbReference>
<proteinExistence type="inferred from homology"/>
<keyword evidence="10" id="KW-1185">Reference proteome</keyword>
<feature type="transmembrane region" description="Helical" evidence="7">
    <location>
        <begin position="143"/>
        <end position="163"/>
    </location>
</feature>
<evidence type="ECO:0000313" key="10">
    <source>
        <dbReference type="Proteomes" id="UP001500902"/>
    </source>
</evidence>
<protein>
    <recommendedName>
        <fullName evidence="8">VTT domain-containing protein</fullName>
    </recommendedName>
</protein>
<comment type="caution">
    <text evidence="7">Lacks conserved residue(s) required for the propagation of feature annotation.</text>
</comment>
<feature type="transmembrane region" description="Helical" evidence="7">
    <location>
        <begin position="25"/>
        <end position="46"/>
    </location>
</feature>
<evidence type="ECO:0000256" key="2">
    <source>
        <dbReference type="ARBA" id="ARBA00010792"/>
    </source>
</evidence>
<name>A0ABP7BQ74_9ACTN</name>
<evidence type="ECO:0000256" key="3">
    <source>
        <dbReference type="ARBA" id="ARBA00022475"/>
    </source>
</evidence>
<evidence type="ECO:0000256" key="7">
    <source>
        <dbReference type="RuleBase" id="RU367016"/>
    </source>
</evidence>
<dbReference type="RefSeq" id="WP_344878017.1">
    <property type="nucleotide sequence ID" value="NZ_BAAAZP010000067.1"/>
</dbReference>
<keyword evidence="4 7" id="KW-0812">Transmembrane</keyword>
<feature type="domain" description="VTT" evidence="8">
    <location>
        <begin position="24"/>
        <end position="127"/>
    </location>
</feature>